<feature type="region of interest" description="Disordered" evidence="1">
    <location>
        <begin position="1"/>
        <end position="30"/>
    </location>
</feature>
<keyword evidence="2" id="KW-0812">Transmembrane</keyword>
<feature type="transmembrane region" description="Helical" evidence="2">
    <location>
        <begin position="36"/>
        <end position="55"/>
    </location>
</feature>
<dbReference type="Proteomes" id="UP000245073">
    <property type="component" value="Unassembled WGS sequence"/>
</dbReference>
<keyword evidence="2" id="KW-0472">Membrane</keyword>
<name>A0A2T9JUM4_9CAUL</name>
<reference evidence="3 4" key="1">
    <citation type="submission" date="2018-04" db="EMBL/GenBank/DDBJ databases">
        <title>The genome sequence of Caulobacter sp. 744.</title>
        <authorList>
            <person name="Gao J."/>
            <person name="Sun J."/>
        </authorList>
    </citation>
    <scope>NUCLEOTIDE SEQUENCE [LARGE SCALE GENOMIC DNA]</scope>
    <source>
        <strain evidence="3 4">774</strain>
    </source>
</reference>
<organism evidence="3 4">
    <name type="scientific">Caulobacter endophyticus</name>
    <dbReference type="NCBI Taxonomy" id="2172652"/>
    <lineage>
        <taxon>Bacteria</taxon>
        <taxon>Pseudomonadati</taxon>
        <taxon>Pseudomonadota</taxon>
        <taxon>Alphaproteobacteria</taxon>
        <taxon>Caulobacterales</taxon>
        <taxon>Caulobacteraceae</taxon>
        <taxon>Caulobacter</taxon>
    </lineage>
</organism>
<evidence type="ECO:0008006" key="5">
    <source>
        <dbReference type="Google" id="ProtNLM"/>
    </source>
</evidence>
<evidence type="ECO:0000313" key="4">
    <source>
        <dbReference type="Proteomes" id="UP000245073"/>
    </source>
</evidence>
<evidence type="ECO:0000313" key="3">
    <source>
        <dbReference type="EMBL" id="PVM87359.1"/>
    </source>
</evidence>
<evidence type="ECO:0000256" key="1">
    <source>
        <dbReference type="SAM" id="MobiDB-lite"/>
    </source>
</evidence>
<protein>
    <recommendedName>
        <fullName evidence="5">TIGR02588 family protein</fullName>
    </recommendedName>
</protein>
<dbReference type="AlphaFoldDB" id="A0A2T9JUM4"/>
<dbReference type="OrthoDB" id="1445569at2"/>
<gene>
    <name evidence="3" type="ORF">DDF67_13935</name>
</gene>
<dbReference type="EMBL" id="QDKQ01000052">
    <property type="protein sequence ID" value="PVM87359.1"/>
    <property type="molecule type" value="Genomic_DNA"/>
</dbReference>
<accession>A0A2T9JUM4</accession>
<dbReference type="RefSeq" id="WP_109101469.1">
    <property type="nucleotide sequence ID" value="NZ_QDKQ01000052.1"/>
</dbReference>
<sequence length="152" mass="15750">MATTARSRPATKSAPAKRKPPAKAKPPSDDIPPLEWISAAIGLVCALVAIGFVGWDALLGERSPPAIEVRLTAVTPTPHGFVAEVDAINHGGSPAAQVVIEGVLSGQGEAETAQATLDYIPERSRAEGGLVFEHDPRAGRLVLRAKGFADAS</sequence>
<keyword evidence="4" id="KW-1185">Reference proteome</keyword>
<evidence type="ECO:0000256" key="2">
    <source>
        <dbReference type="SAM" id="Phobius"/>
    </source>
</evidence>
<proteinExistence type="predicted"/>
<comment type="caution">
    <text evidence="3">The sequence shown here is derived from an EMBL/GenBank/DDBJ whole genome shotgun (WGS) entry which is preliminary data.</text>
</comment>
<keyword evidence="2" id="KW-1133">Transmembrane helix</keyword>